<dbReference type="Proteomes" id="UP000694892">
    <property type="component" value="Chromosome 1L"/>
</dbReference>
<accession>A0A974I3V7</accession>
<name>A0A974I3V7_XENLA</name>
<organism evidence="1 2">
    <name type="scientific">Xenopus laevis</name>
    <name type="common">African clawed frog</name>
    <dbReference type="NCBI Taxonomy" id="8355"/>
    <lineage>
        <taxon>Eukaryota</taxon>
        <taxon>Metazoa</taxon>
        <taxon>Chordata</taxon>
        <taxon>Craniata</taxon>
        <taxon>Vertebrata</taxon>
        <taxon>Euteleostomi</taxon>
        <taxon>Amphibia</taxon>
        <taxon>Batrachia</taxon>
        <taxon>Anura</taxon>
        <taxon>Pipoidea</taxon>
        <taxon>Pipidae</taxon>
        <taxon>Xenopodinae</taxon>
        <taxon>Xenopus</taxon>
        <taxon>Xenopus</taxon>
    </lineage>
</organism>
<reference evidence="2" key="1">
    <citation type="journal article" date="2016" name="Nature">
        <title>Genome evolution in the allotetraploid frog Xenopus laevis.</title>
        <authorList>
            <person name="Session A.M."/>
            <person name="Uno Y."/>
            <person name="Kwon T."/>
            <person name="Chapman J.A."/>
            <person name="Toyoda A."/>
            <person name="Takahashi S."/>
            <person name="Fukui A."/>
            <person name="Hikosaka A."/>
            <person name="Suzuki A."/>
            <person name="Kondo M."/>
            <person name="van Heeringen S.J."/>
            <person name="Quigley I."/>
            <person name="Heinz S."/>
            <person name="Ogino H."/>
            <person name="Ochi H."/>
            <person name="Hellsten U."/>
            <person name="Lyons J.B."/>
            <person name="Simakov O."/>
            <person name="Putnam N."/>
            <person name="Stites J."/>
            <person name="Kuroki Y."/>
            <person name="Tanaka T."/>
            <person name="Michiue T."/>
            <person name="Watanabe M."/>
            <person name="Bogdanovic O."/>
            <person name="Lister R."/>
            <person name="Georgiou G."/>
            <person name="Paranjpe S.S."/>
            <person name="van Kruijsbergen I."/>
            <person name="Shu S."/>
            <person name="Carlson J."/>
            <person name="Kinoshita T."/>
            <person name="Ohta Y."/>
            <person name="Mawaribuchi S."/>
            <person name="Jenkins J."/>
            <person name="Grimwood J."/>
            <person name="Schmutz J."/>
            <person name="Mitros T."/>
            <person name="Mozaffari S.V."/>
            <person name="Suzuki Y."/>
            <person name="Haramoto Y."/>
            <person name="Yamamoto T.S."/>
            <person name="Takagi C."/>
            <person name="Heald R."/>
            <person name="Miller K."/>
            <person name="Haudenschild C."/>
            <person name="Kitzman J."/>
            <person name="Nakayama T."/>
            <person name="Izutsu Y."/>
            <person name="Robert J."/>
            <person name="Fortriede J."/>
            <person name="Burns K."/>
            <person name="Lotay V."/>
            <person name="Karimi K."/>
            <person name="Yasuoka Y."/>
            <person name="Dichmann D.S."/>
            <person name="Flajnik M.F."/>
            <person name="Houston D.W."/>
            <person name="Shendure J."/>
            <person name="DuPasquier L."/>
            <person name="Vize P.D."/>
            <person name="Zorn A.M."/>
            <person name="Ito M."/>
            <person name="Marcotte E.M."/>
            <person name="Wallingford J.B."/>
            <person name="Ito Y."/>
            <person name="Asashima M."/>
            <person name="Ueno N."/>
            <person name="Matsuda Y."/>
            <person name="Veenstra G.J."/>
            <person name="Fujiyama A."/>
            <person name="Harland R.M."/>
            <person name="Taira M."/>
            <person name="Rokhsar D.S."/>
        </authorList>
    </citation>
    <scope>NUCLEOTIDE SEQUENCE [LARGE SCALE GENOMIC DNA]</scope>
    <source>
        <strain evidence="2">J</strain>
    </source>
</reference>
<evidence type="ECO:0000313" key="2">
    <source>
        <dbReference type="Proteomes" id="UP000694892"/>
    </source>
</evidence>
<sequence length="72" mass="8228">MLFLSLHFFNGVKQHSKVSSDITLLCCSWIFYLTHMFPCPFFQFSSRAPHILHLTFEAVVMLASVSKTGALF</sequence>
<proteinExistence type="predicted"/>
<evidence type="ECO:0000313" key="1">
    <source>
        <dbReference type="EMBL" id="OCU00142.1"/>
    </source>
</evidence>
<dbReference type="AlphaFoldDB" id="A0A974I3V7"/>
<gene>
    <name evidence="1" type="ORF">XELAEV_18005927mg</name>
</gene>
<protein>
    <submittedName>
        <fullName evidence="1">Uncharacterized protein</fullName>
    </submittedName>
</protein>
<dbReference type="EMBL" id="CM004466">
    <property type="protein sequence ID" value="OCU00142.1"/>
    <property type="molecule type" value="Genomic_DNA"/>
</dbReference>